<proteinExistence type="predicted"/>
<organism evidence="2 3">
    <name type="scientific">Rotaria magnacalcarata</name>
    <dbReference type="NCBI Taxonomy" id="392030"/>
    <lineage>
        <taxon>Eukaryota</taxon>
        <taxon>Metazoa</taxon>
        <taxon>Spiralia</taxon>
        <taxon>Gnathifera</taxon>
        <taxon>Rotifera</taxon>
        <taxon>Eurotatoria</taxon>
        <taxon>Bdelloidea</taxon>
        <taxon>Philodinida</taxon>
        <taxon>Philodinidae</taxon>
        <taxon>Rotaria</taxon>
    </lineage>
</organism>
<gene>
    <name evidence="2" type="ORF">CJN711_LOCUS17415</name>
</gene>
<reference evidence="2" key="1">
    <citation type="submission" date="2021-02" db="EMBL/GenBank/DDBJ databases">
        <authorList>
            <person name="Nowell W R."/>
        </authorList>
    </citation>
    <scope>NUCLEOTIDE SEQUENCE</scope>
</reference>
<dbReference type="GO" id="GO:0003676">
    <property type="term" value="F:nucleic acid binding"/>
    <property type="evidence" value="ECO:0007669"/>
    <property type="project" value="InterPro"/>
</dbReference>
<protein>
    <recommendedName>
        <fullName evidence="4">CCHC-type domain-containing protein</fullName>
    </recommendedName>
</protein>
<accession>A0A815EFD6</accession>
<feature type="coiled-coil region" evidence="1">
    <location>
        <begin position="592"/>
        <end position="626"/>
    </location>
</feature>
<dbReference type="EMBL" id="CAJNOV010008107">
    <property type="protein sequence ID" value="CAF1310668.1"/>
    <property type="molecule type" value="Genomic_DNA"/>
</dbReference>
<dbReference type="GO" id="GO:0008270">
    <property type="term" value="F:zinc ion binding"/>
    <property type="evidence" value="ECO:0007669"/>
    <property type="project" value="InterPro"/>
</dbReference>
<evidence type="ECO:0000313" key="3">
    <source>
        <dbReference type="Proteomes" id="UP000663855"/>
    </source>
</evidence>
<evidence type="ECO:0000313" key="2">
    <source>
        <dbReference type="EMBL" id="CAF1310668.1"/>
    </source>
</evidence>
<evidence type="ECO:0000256" key="1">
    <source>
        <dbReference type="SAM" id="Coils"/>
    </source>
</evidence>
<sequence>MTAAGSNPISGIILQQPVFMSEENSCRQGGINNILPAFNNDTLKEQQLVYYTATANSQPMNTSQPYVYVHQLPNNQSVNHLSLTRLIMHHETNQQQQQQPLFLSNNATSNIHPSMLHSSTYQQHTALATCHPSFNMTELPPPLMTNTAISSTPISTSIKRGHNDTSGISESNTQIRPQHPQISNMQANTSIAGSTPIKRLRGMNQPITLVTDISQQTTAAACRFATTRFPFSPFTVIFSQDVREKSVIDDLTKHASETLNFNLRLVAYRRGRSENNECRILIFDVREKSVIDDLTKHASETLNFNLRLVAYRRGRSENNECRILIFVENSESFMLLFNQENWPSSLADSKFSIKKPSIPPQLTLVIPAVSLQVDWDEFSHELVDRYPDVVCVIRLKNKAQQPIRAVKLEFKSAKARNDVLETGEITVSHLKYKVVEFFAQANVLICSNCFGIGHFRKNCPQKSEATCKTCGDKSTNLKDHNCSGIPKCIHCGGAHLSNDTKCKIVQQYRATLTRNLFANGLPTSLVNAGRDSVQSNNIQSRTTTSGLSYANVVKSTFSNSNSEELIFRKLDSILTKVEEESSATRQSLIEFKQEIRSSYEATQQQVEVLEEKAKKMEKKFEDLFLRTCTIIQNICTTLLDPQSSQGQNWKSY</sequence>
<keyword evidence="1" id="KW-0175">Coiled coil</keyword>
<dbReference type="SUPFAM" id="SSF57756">
    <property type="entry name" value="Retrovirus zinc finger-like domains"/>
    <property type="match status" value="1"/>
</dbReference>
<dbReference type="AlphaFoldDB" id="A0A815EFD6"/>
<dbReference type="Proteomes" id="UP000663855">
    <property type="component" value="Unassembled WGS sequence"/>
</dbReference>
<name>A0A815EFD6_9BILA</name>
<evidence type="ECO:0008006" key="4">
    <source>
        <dbReference type="Google" id="ProtNLM"/>
    </source>
</evidence>
<dbReference type="InterPro" id="IPR036875">
    <property type="entry name" value="Znf_CCHC_sf"/>
</dbReference>
<comment type="caution">
    <text evidence="2">The sequence shown here is derived from an EMBL/GenBank/DDBJ whole genome shotgun (WGS) entry which is preliminary data.</text>
</comment>